<gene>
    <name evidence="3" type="ORF">F1599_15655</name>
</gene>
<dbReference type="Pfam" id="PF09933">
    <property type="entry name" value="DUF2165"/>
    <property type="match status" value="1"/>
</dbReference>
<proteinExistence type="predicted"/>
<sequence>MIVRYSKIAAVLAMALFASLVSFGNITDYGTNFAFVQHVFLMDTTFPGNGIMYRAIRSPVLHHAGYIGIIALETATALLCWAGGIALWRARRQSPRAFHRAKTWAVAGLTLGFLTWQVAFMSIGGEWFGMWMSKEWNGVPDAFRFFITLLTVLIYVSLPYDDLDLAGDR</sequence>
<evidence type="ECO:0000256" key="1">
    <source>
        <dbReference type="SAM" id="Phobius"/>
    </source>
</evidence>
<evidence type="ECO:0000256" key="2">
    <source>
        <dbReference type="SAM" id="SignalP"/>
    </source>
</evidence>
<dbReference type="Proteomes" id="UP000324324">
    <property type="component" value="Unassembled WGS sequence"/>
</dbReference>
<protein>
    <submittedName>
        <fullName evidence="3">DUF2165 domain-containing protein</fullName>
    </submittedName>
</protein>
<keyword evidence="1" id="KW-1133">Transmembrane helix</keyword>
<name>A0A5M8AIF4_9BURK</name>
<organism evidence="3 4">
    <name type="scientific">Cupriavidus cauae</name>
    <dbReference type="NCBI Taxonomy" id="2608999"/>
    <lineage>
        <taxon>Bacteria</taxon>
        <taxon>Pseudomonadati</taxon>
        <taxon>Pseudomonadota</taxon>
        <taxon>Betaproteobacteria</taxon>
        <taxon>Burkholderiales</taxon>
        <taxon>Burkholderiaceae</taxon>
        <taxon>Cupriavidus</taxon>
    </lineage>
</organism>
<keyword evidence="1" id="KW-0472">Membrane</keyword>
<accession>A0A5M8AIF4</accession>
<keyword evidence="1" id="KW-0812">Transmembrane</keyword>
<dbReference type="InterPro" id="IPR018681">
    <property type="entry name" value="DUF2165_transmembrane"/>
</dbReference>
<keyword evidence="4" id="KW-1185">Reference proteome</keyword>
<feature type="signal peptide" evidence="2">
    <location>
        <begin position="1"/>
        <end position="24"/>
    </location>
</feature>
<feature type="chain" id="PRO_5024397155" evidence="2">
    <location>
        <begin position="25"/>
        <end position="169"/>
    </location>
</feature>
<evidence type="ECO:0000313" key="3">
    <source>
        <dbReference type="EMBL" id="KAA6121846.1"/>
    </source>
</evidence>
<feature type="transmembrane region" description="Helical" evidence="1">
    <location>
        <begin position="66"/>
        <end position="89"/>
    </location>
</feature>
<dbReference type="RefSeq" id="WP_149319047.1">
    <property type="nucleotide sequence ID" value="NZ_CP080293.1"/>
</dbReference>
<comment type="caution">
    <text evidence="3">The sequence shown here is derived from an EMBL/GenBank/DDBJ whole genome shotgun (WGS) entry which is preliminary data.</text>
</comment>
<dbReference type="EMBL" id="VWRN01000042">
    <property type="protein sequence ID" value="KAA6121846.1"/>
    <property type="molecule type" value="Genomic_DNA"/>
</dbReference>
<dbReference type="AlphaFoldDB" id="A0A5M8AIF4"/>
<evidence type="ECO:0000313" key="4">
    <source>
        <dbReference type="Proteomes" id="UP000324324"/>
    </source>
</evidence>
<reference evidence="3 4" key="1">
    <citation type="submission" date="2019-09" db="EMBL/GenBank/DDBJ databases">
        <title>Isolation of a novel species in the genus Cupriavidus from patients with sepsis using whole genome sequencing.</title>
        <authorList>
            <person name="Kweon O.J."/>
            <person name="Lee M.-K."/>
        </authorList>
    </citation>
    <scope>NUCLEOTIDE SEQUENCE [LARGE SCALE GENOMIC DNA]</scope>
    <source>
        <strain evidence="3 4">MKL-01</strain>
    </source>
</reference>
<feature type="transmembrane region" description="Helical" evidence="1">
    <location>
        <begin position="143"/>
        <end position="160"/>
    </location>
</feature>
<keyword evidence="2" id="KW-0732">Signal</keyword>
<feature type="transmembrane region" description="Helical" evidence="1">
    <location>
        <begin position="101"/>
        <end position="123"/>
    </location>
</feature>